<feature type="non-terminal residue" evidence="2">
    <location>
        <position position="1"/>
    </location>
</feature>
<dbReference type="InterPro" id="IPR051540">
    <property type="entry name" value="S-2-haloacid_dehalogenase"/>
</dbReference>
<dbReference type="EMBL" id="UINC01200248">
    <property type="protein sequence ID" value="SVE19045.1"/>
    <property type="molecule type" value="Genomic_DNA"/>
</dbReference>
<dbReference type="PANTHER" id="PTHR43316:SF3">
    <property type="entry name" value="HALOACID DEHALOGENASE, TYPE II (AFU_ORTHOLOGUE AFUA_2G07750)-RELATED"/>
    <property type="match status" value="1"/>
</dbReference>
<dbReference type="GO" id="GO:0016787">
    <property type="term" value="F:hydrolase activity"/>
    <property type="evidence" value="ECO:0007669"/>
    <property type="project" value="UniProtKB-KW"/>
</dbReference>
<dbReference type="SUPFAM" id="SSF56784">
    <property type="entry name" value="HAD-like"/>
    <property type="match status" value="1"/>
</dbReference>
<evidence type="ECO:0000256" key="1">
    <source>
        <dbReference type="ARBA" id="ARBA00022801"/>
    </source>
</evidence>
<dbReference type="Gene3D" id="1.10.150.240">
    <property type="entry name" value="Putative phosphatase, domain 2"/>
    <property type="match status" value="1"/>
</dbReference>
<name>A0A383BI53_9ZZZZ</name>
<proteinExistence type="predicted"/>
<dbReference type="Pfam" id="PF00702">
    <property type="entry name" value="Hydrolase"/>
    <property type="match status" value="1"/>
</dbReference>
<accession>A0A383BI53</accession>
<evidence type="ECO:0008006" key="3">
    <source>
        <dbReference type="Google" id="ProtNLM"/>
    </source>
</evidence>
<gene>
    <name evidence="2" type="ORF">METZ01_LOCUS471899</name>
</gene>
<dbReference type="InterPro" id="IPR023198">
    <property type="entry name" value="PGP-like_dom2"/>
</dbReference>
<sequence>MEIKAILFDVFGTVVDWRTSIAKEACTFGDKHNVSGDWFQFADQWRHAYNSQINEVNRGKRKWISVDEIHKEKLISLLKEYRFPVLNESEICEFNNAWHRLKPWPDAVQGLTRLKSKYTIATLSNGNISLLTNMAKNAGLPWDAILSSEI</sequence>
<dbReference type="InterPro" id="IPR023214">
    <property type="entry name" value="HAD_sf"/>
</dbReference>
<organism evidence="2">
    <name type="scientific">marine metagenome</name>
    <dbReference type="NCBI Taxonomy" id="408172"/>
    <lineage>
        <taxon>unclassified sequences</taxon>
        <taxon>metagenomes</taxon>
        <taxon>ecological metagenomes</taxon>
    </lineage>
</organism>
<evidence type="ECO:0000313" key="2">
    <source>
        <dbReference type="EMBL" id="SVE19045.1"/>
    </source>
</evidence>
<protein>
    <recommendedName>
        <fullName evidence="3">Haloacid dehalogenase, type II</fullName>
    </recommendedName>
</protein>
<dbReference type="Gene3D" id="3.40.50.1000">
    <property type="entry name" value="HAD superfamily/HAD-like"/>
    <property type="match status" value="1"/>
</dbReference>
<keyword evidence="1" id="KW-0378">Hydrolase</keyword>
<dbReference type="PANTHER" id="PTHR43316">
    <property type="entry name" value="HYDROLASE, HALOACID DELAHOGENASE-RELATED"/>
    <property type="match status" value="1"/>
</dbReference>
<feature type="non-terminal residue" evidence="2">
    <location>
        <position position="150"/>
    </location>
</feature>
<reference evidence="2" key="1">
    <citation type="submission" date="2018-05" db="EMBL/GenBank/DDBJ databases">
        <authorList>
            <person name="Lanie J.A."/>
            <person name="Ng W.-L."/>
            <person name="Kazmierczak K.M."/>
            <person name="Andrzejewski T.M."/>
            <person name="Davidsen T.M."/>
            <person name="Wayne K.J."/>
            <person name="Tettelin H."/>
            <person name="Glass J.I."/>
            <person name="Rusch D."/>
            <person name="Podicherti R."/>
            <person name="Tsui H.-C.T."/>
            <person name="Winkler M.E."/>
        </authorList>
    </citation>
    <scope>NUCLEOTIDE SEQUENCE</scope>
</reference>
<dbReference type="InterPro" id="IPR036412">
    <property type="entry name" value="HAD-like_sf"/>
</dbReference>
<dbReference type="AlphaFoldDB" id="A0A383BI53"/>